<accession>A0A7M5XIB8</accession>
<dbReference type="Pfam" id="PF23741">
    <property type="entry name" value="DUF7164"/>
    <property type="match status" value="1"/>
</dbReference>
<dbReference type="InterPro" id="IPR055588">
    <property type="entry name" value="DUF7164"/>
</dbReference>
<proteinExistence type="predicted"/>
<reference evidence="3" key="1">
    <citation type="submission" date="2021-01" db="UniProtKB">
        <authorList>
            <consortium name="EnsemblMetazoa"/>
        </authorList>
    </citation>
    <scope>IDENTIFICATION</scope>
</reference>
<dbReference type="EnsemblMetazoa" id="CLYHEMT022821.1">
    <property type="protein sequence ID" value="CLYHEMP022821.1"/>
    <property type="gene ID" value="CLYHEMG022821"/>
</dbReference>
<evidence type="ECO:0000313" key="3">
    <source>
        <dbReference type="EnsemblMetazoa" id="CLYHEMP022821.1"/>
    </source>
</evidence>
<name>A0A7M5XIB8_9CNID</name>
<keyword evidence="4" id="KW-1185">Reference proteome</keyword>
<feature type="chain" id="PRO_5029722651" description="DUF7164 domain-containing protein" evidence="1">
    <location>
        <begin position="28"/>
        <end position="432"/>
    </location>
</feature>
<organism evidence="3 4">
    <name type="scientific">Clytia hemisphaerica</name>
    <dbReference type="NCBI Taxonomy" id="252671"/>
    <lineage>
        <taxon>Eukaryota</taxon>
        <taxon>Metazoa</taxon>
        <taxon>Cnidaria</taxon>
        <taxon>Hydrozoa</taxon>
        <taxon>Hydroidolina</taxon>
        <taxon>Leptothecata</taxon>
        <taxon>Obeliida</taxon>
        <taxon>Clytiidae</taxon>
        <taxon>Clytia</taxon>
    </lineage>
</organism>
<feature type="signal peptide" evidence="1">
    <location>
        <begin position="1"/>
        <end position="27"/>
    </location>
</feature>
<evidence type="ECO:0000313" key="4">
    <source>
        <dbReference type="Proteomes" id="UP000594262"/>
    </source>
</evidence>
<dbReference type="RefSeq" id="XP_066935872.1">
    <property type="nucleotide sequence ID" value="XM_067079771.1"/>
</dbReference>
<evidence type="ECO:0000259" key="2">
    <source>
        <dbReference type="Pfam" id="PF23741"/>
    </source>
</evidence>
<protein>
    <recommendedName>
        <fullName evidence="2">DUF7164 domain-containing protein</fullName>
    </recommendedName>
</protein>
<keyword evidence="1" id="KW-0732">Signal</keyword>
<sequence>MFCNCHKYVFIFVKIFLTLIFCLQVQAGNVDALEKVSTRSPPPRMAVVAYLPNNLQKMYEFNMMLYGSWKYVESHQQIFFNQNPKPSINLIDLIVFFDQSFDEQIPVDCQIFRYHGKEATRHQLLQNDATLNSFVDKNNNKDASEFRLQLDQLKNTNHTKTRISEDEIMFRSACWRIPQSNNTFKDGFSSLDNLLPFLREGIDEMFEEYQYILNVDTDSILTPGLWTLNLNQVVLASGVQQECPADRKLLTLQAATKIGLEFPLGRPWTTFSIFGETNIILPFMFEVYRLSVFLMHDDLNEWNAKHEEQSHKQLQIAKDLVIYQAAKMLQIENKGRFRILDSLPCSRSHQKGTRSVLSISVKKDHKCRFDKSQFFNLLANLQTMTPGEKKDFLSHAKEEWNHEQASKLNLENYAKFIAYKYAAIHFSEIFKF</sequence>
<feature type="domain" description="DUF7164" evidence="2">
    <location>
        <begin position="44"/>
        <end position="235"/>
    </location>
</feature>
<dbReference type="GeneID" id="136823590"/>
<dbReference type="AlphaFoldDB" id="A0A7M5XIB8"/>
<evidence type="ECO:0000256" key="1">
    <source>
        <dbReference type="SAM" id="SignalP"/>
    </source>
</evidence>
<dbReference type="Proteomes" id="UP000594262">
    <property type="component" value="Unplaced"/>
</dbReference>